<dbReference type="InterPro" id="IPR044861">
    <property type="entry name" value="IPNS-like_FE2OG_OXY"/>
</dbReference>
<evidence type="ECO:0000256" key="4">
    <source>
        <dbReference type="ARBA" id="ARBA00023004"/>
    </source>
</evidence>
<dbReference type="GO" id="GO:0046872">
    <property type="term" value="F:metal ion binding"/>
    <property type="evidence" value="ECO:0007669"/>
    <property type="project" value="UniProtKB-KW"/>
</dbReference>
<proteinExistence type="inferred from homology"/>
<name>A0AAV5F1L1_ELECO</name>
<dbReference type="SUPFAM" id="SSF51197">
    <property type="entry name" value="Clavaminate synthase-like"/>
    <property type="match status" value="1"/>
</dbReference>
<dbReference type="EMBL" id="BQKI01000081">
    <property type="protein sequence ID" value="GJN29578.1"/>
    <property type="molecule type" value="Genomic_DNA"/>
</dbReference>
<evidence type="ECO:0000313" key="9">
    <source>
        <dbReference type="Proteomes" id="UP001054889"/>
    </source>
</evidence>
<comment type="similarity">
    <text evidence="1 5">Belongs to the iron/ascorbate-dependent oxidoreductase family.</text>
</comment>
<dbReference type="Pfam" id="PF03171">
    <property type="entry name" value="2OG-FeII_Oxy"/>
    <property type="match status" value="1"/>
</dbReference>
<feature type="domain" description="Fe2OG dioxygenase" evidence="7">
    <location>
        <begin position="193"/>
        <end position="293"/>
    </location>
</feature>
<evidence type="ECO:0000256" key="1">
    <source>
        <dbReference type="ARBA" id="ARBA00008056"/>
    </source>
</evidence>
<dbReference type="InterPro" id="IPR005123">
    <property type="entry name" value="Oxoglu/Fe-dep_dioxygenase_dom"/>
</dbReference>
<sequence>METASPARVQALAEAGVPHLPPQYVQPPEHRPAPSSHPAAALSIPVVDLSFASAADAVRAACEDWGAFHVIGHGVPVEILDAMRGAGLAFFRSPMEDKLRFACDPARGAAAEGYGSRMLANDDSVLDWRDYFDHHTLPESRRNPSNWPDFVPGYRETIVKYSNSMKDLAQRLLQIISESLNLPPSYIEEAVGEVYQNITISYYSPCPQPDLALGLQSHSDMGAITLLIQDGVGGLEVMKDGMWIPVAPLPDAVLVILADQTEIITNGRYKSSVHRAVVNAERARLSVATFYDPSKSRKICTTPLLVSRDEPQKYRDIVYGDYVSSWYSKGPKGKRNIDALLIQQ</sequence>
<dbReference type="GO" id="GO:0016491">
    <property type="term" value="F:oxidoreductase activity"/>
    <property type="evidence" value="ECO:0007669"/>
    <property type="project" value="UniProtKB-KW"/>
</dbReference>
<dbReference type="InterPro" id="IPR027443">
    <property type="entry name" value="IPNS-like_sf"/>
</dbReference>
<reference evidence="8" key="1">
    <citation type="journal article" date="2018" name="DNA Res.">
        <title>Multiple hybrid de novo genome assembly of finger millet, an orphan allotetraploid crop.</title>
        <authorList>
            <person name="Hatakeyama M."/>
            <person name="Aluri S."/>
            <person name="Balachadran M.T."/>
            <person name="Sivarajan S.R."/>
            <person name="Patrignani A."/>
            <person name="Gruter S."/>
            <person name="Poveda L."/>
            <person name="Shimizu-Inatsugi R."/>
            <person name="Baeten J."/>
            <person name="Francoijs K.J."/>
            <person name="Nataraja K.N."/>
            <person name="Reddy Y.A.N."/>
            <person name="Phadnis S."/>
            <person name="Ravikumar R.L."/>
            <person name="Schlapbach R."/>
            <person name="Sreeman S.M."/>
            <person name="Shimizu K.K."/>
        </authorList>
    </citation>
    <scope>NUCLEOTIDE SEQUENCE</scope>
</reference>
<feature type="region of interest" description="Disordered" evidence="6">
    <location>
        <begin position="18"/>
        <end position="38"/>
    </location>
</feature>
<evidence type="ECO:0000256" key="5">
    <source>
        <dbReference type="RuleBase" id="RU003682"/>
    </source>
</evidence>
<dbReference type="PROSITE" id="PS51471">
    <property type="entry name" value="FE2OG_OXY"/>
    <property type="match status" value="1"/>
</dbReference>
<keyword evidence="2 5" id="KW-0479">Metal-binding</keyword>
<keyword evidence="3 5" id="KW-0560">Oxidoreductase</keyword>
<dbReference type="AlphaFoldDB" id="A0AAV5F1L1"/>
<keyword evidence="9" id="KW-1185">Reference proteome</keyword>
<keyword evidence="4 5" id="KW-0408">Iron</keyword>
<dbReference type="Gene3D" id="2.60.120.330">
    <property type="entry name" value="B-lactam Antibiotic, Isopenicillin N Synthase, Chain"/>
    <property type="match status" value="1"/>
</dbReference>
<reference evidence="8" key="2">
    <citation type="submission" date="2021-12" db="EMBL/GenBank/DDBJ databases">
        <title>Resequencing data analysis of finger millet.</title>
        <authorList>
            <person name="Hatakeyama M."/>
            <person name="Aluri S."/>
            <person name="Balachadran M.T."/>
            <person name="Sivarajan S.R."/>
            <person name="Poveda L."/>
            <person name="Shimizu-Inatsugi R."/>
            <person name="Schlapbach R."/>
            <person name="Sreeman S.M."/>
            <person name="Shimizu K.K."/>
        </authorList>
    </citation>
    <scope>NUCLEOTIDE SEQUENCE</scope>
</reference>
<dbReference type="FunFam" id="2.60.120.330:FF:000034">
    <property type="entry name" value="2-oxoglutarate (2OG) and Fe(II)-dependent oxygenase superfamily protein"/>
    <property type="match status" value="1"/>
</dbReference>
<dbReference type="Proteomes" id="UP001054889">
    <property type="component" value="Unassembled WGS sequence"/>
</dbReference>
<dbReference type="InterPro" id="IPR026992">
    <property type="entry name" value="DIOX_N"/>
</dbReference>
<organism evidence="8 9">
    <name type="scientific">Eleusine coracana subsp. coracana</name>
    <dbReference type="NCBI Taxonomy" id="191504"/>
    <lineage>
        <taxon>Eukaryota</taxon>
        <taxon>Viridiplantae</taxon>
        <taxon>Streptophyta</taxon>
        <taxon>Embryophyta</taxon>
        <taxon>Tracheophyta</taxon>
        <taxon>Spermatophyta</taxon>
        <taxon>Magnoliopsida</taxon>
        <taxon>Liliopsida</taxon>
        <taxon>Poales</taxon>
        <taxon>Poaceae</taxon>
        <taxon>PACMAD clade</taxon>
        <taxon>Chloridoideae</taxon>
        <taxon>Cynodonteae</taxon>
        <taxon>Eleusininae</taxon>
        <taxon>Eleusine</taxon>
    </lineage>
</organism>
<dbReference type="Pfam" id="PF14226">
    <property type="entry name" value="DIOX_N"/>
    <property type="match status" value="1"/>
</dbReference>
<evidence type="ECO:0000259" key="7">
    <source>
        <dbReference type="PROSITE" id="PS51471"/>
    </source>
</evidence>
<evidence type="ECO:0000256" key="3">
    <source>
        <dbReference type="ARBA" id="ARBA00023002"/>
    </source>
</evidence>
<gene>
    <name evidence="8" type="primary">gb17814</name>
    <name evidence="8" type="ORF">PR202_gb17814</name>
</gene>
<comment type="caution">
    <text evidence="8">The sequence shown here is derived from an EMBL/GenBank/DDBJ whole genome shotgun (WGS) entry which is preliminary data.</text>
</comment>
<evidence type="ECO:0000256" key="2">
    <source>
        <dbReference type="ARBA" id="ARBA00022723"/>
    </source>
</evidence>
<evidence type="ECO:0000256" key="6">
    <source>
        <dbReference type="SAM" id="MobiDB-lite"/>
    </source>
</evidence>
<accession>A0AAV5F1L1</accession>
<dbReference type="InterPro" id="IPR050295">
    <property type="entry name" value="Plant_2OG-oxidoreductases"/>
</dbReference>
<protein>
    <recommendedName>
        <fullName evidence="7">Fe2OG dioxygenase domain-containing protein</fullName>
    </recommendedName>
</protein>
<evidence type="ECO:0000313" key="8">
    <source>
        <dbReference type="EMBL" id="GJN29578.1"/>
    </source>
</evidence>
<dbReference type="PANTHER" id="PTHR47991">
    <property type="entry name" value="OXOGLUTARATE/IRON-DEPENDENT DIOXYGENASE"/>
    <property type="match status" value="1"/>
</dbReference>